<feature type="compositionally biased region" description="Polar residues" evidence="1">
    <location>
        <begin position="1"/>
        <end position="38"/>
    </location>
</feature>
<reference evidence="3 4" key="1">
    <citation type="journal article" date="2014" name="PLoS Genet.">
        <title>The Genome of Spironucleus salmonicida Highlights a Fish Pathogen Adapted to Fluctuating Environments.</title>
        <authorList>
            <person name="Xu F."/>
            <person name="Jerlstrom-Hultqvist J."/>
            <person name="Einarsson E."/>
            <person name="Astvaldsson A."/>
            <person name="Svard S.G."/>
            <person name="Andersson J.O."/>
        </authorList>
    </citation>
    <scope>NUCLEOTIDE SEQUENCE</scope>
    <source>
        <strain evidence="4">ATCC 50377</strain>
    </source>
</reference>
<dbReference type="SUPFAM" id="SSF82215">
    <property type="entry name" value="C-terminal autoproteolytic domain of nucleoporin nup98"/>
    <property type="match status" value="1"/>
</dbReference>
<name>V6LJ42_9EUKA</name>
<feature type="region of interest" description="Disordered" evidence="1">
    <location>
        <begin position="1"/>
        <end position="88"/>
    </location>
</feature>
<dbReference type="InterPro" id="IPR007230">
    <property type="entry name" value="Nup98_auto-Pept-S59_dom"/>
</dbReference>
<dbReference type="InterPro" id="IPR036903">
    <property type="entry name" value="Nup98_auto-Pept-S59_dom_sf"/>
</dbReference>
<dbReference type="Gene3D" id="3.30.1610.10">
    <property type="entry name" value="Peptidase S59, nucleoporin"/>
    <property type="match status" value="1"/>
</dbReference>
<reference evidence="4" key="2">
    <citation type="submission" date="2020-12" db="EMBL/GenBank/DDBJ databases">
        <title>New Spironucleus salmonicida genome in near-complete chromosomes.</title>
        <authorList>
            <person name="Xu F."/>
            <person name="Kurt Z."/>
            <person name="Jimenez-Gonzalez A."/>
            <person name="Astvaldsson A."/>
            <person name="Andersson J.O."/>
            <person name="Svard S.G."/>
        </authorList>
    </citation>
    <scope>NUCLEOTIDE SEQUENCE</scope>
    <source>
        <strain evidence="4">ATCC 50377</strain>
    </source>
</reference>
<dbReference type="VEuPathDB" id="GiardiaDB:SS50377_21036"/>
<feature type="domain" description="Peptidase S59" evidence="2">
    <location>
        <begin position="252"/>
        <end position="383"/>
    </location>
</feature>
<dbReference type="GO" id="GO:0005643">
    <property type="term" value="C:nuclear pore"/>
    <property type="evidence" value="ECO:0007669"/>
    <property type="project" value="InterPro"/>
</dbReference>
<dbReference type="Proteomes" id="UP000018208">
    <property type="component" value="Unassembled WGS sequence"/>
</dbReference>
<keyword evidence="5" id="KW-1185">Reference proteome</keyword>
<sequence>MLPNSTFGKTTTISSQPAVTFGQQPQQPTNMFGAQSSAFGAPPAFGSNQPANTFGQQQQPSAFGQSVNTLGQQPQTAFSQQPNTGFGQPAAAVAFGQQPTSTGLGQQPIAAFGQQPSTMFGQPNTAFGGQQGTSGFGQPVTSAFGVKPAASAFGTNSTFNSFNKPQSSMNGQKTLTIQDIGAEYLNASATYIAQQKQSLKQQNHPQLSLALSKSLVTDQSGKFKQQIGIQKQSSNTQSDYYKMAISNRLDKSKNYSSQADVKESEYFKIEEQKTEQILNLRQLSFQNEFGRVELVDLIELPSYFELKDHLIISHKSVALIAENSFLSNKRAQITLFNVFPPGRSISDIDEYRRKIVSQTEMLGGELKFYSPDTGIWEFEVKELL</sequence>
<organism evidence="3">
    <name type="scientific">Spironucleus salmonicida</name>
    <dbReference type="NCBI Taxonomy" id="348837"/>
    <lineage>
        <taxon>Eukaryota</taxon>
        <taxon>Metamonada</taxon>
        <taxon>Diplomonadida</taxon>
        <taxon>Hexamitidae</taxon>
        <taxon>Hexamitinae</taxon>
        <taxon>Spironucleus</taxon>
    </lineage>
</organism>
<evidence type="ECO:0000259" key="2">
    <source>
        <dbReference type="PROSITE" id="PS51434"/>
    </source>
</evidence>
<dbReference type="EMBL" id="AUWU02000001">
    <property type="protein sequence ID" value="KAH0577682.1"/>
    <property type="molecule type" value="Genomic_DNA"/>
</dbReference>
<dbReference type="PROSITE" id="PS51434">
    <property type="entry name" value="NUP_C"/>
    <property type="match status" value="1"/>
</dbReference>
<gene>
    <name evidence="3" type="ORF">SS50377_16748</name>
    <name evidence="4" type="ORF">SS50377_21036</name>
</gene>
<evidence type="ECO:0000313" key="3">
    <source>
        <dbReference type="EMBL" id="EST43696.1"/>
    </source>
</evidence>
<feature type="compositionally biased region" description="Polar residues" evidence="1">
    <location>
        <begin position="46"/>
        <end position="86"/>
    </location>
</feature>
<dbReference type="OrthoDB" id="20729at2759"/>
<evidence type="ECO:0000256" key="1">
    <source>
        <dbReference type="SAM" id="MobiDB-lite"/>
    </source>
</evidence>
<accession>V6LJ42</accession>
<dbReference type="EMBL" id="KI546135">
    <property type="protein sequence ID" value="EST43696.1"/>
    <property type="molecule type" value="Genomic_DNA"/>
</dbReference>
<proteinExistence type="predicted"/>
<evidence type="ECO:0000313" key="4">
    <source>
        <dbReference type="EMBL" id="KAH0577682.1"/>
    </source>
</evidence>
<dbReference type="GO" id="GO:0017056">
    <property type="term" value="F:structural constituent of nuclear pore"/>
    <property type="evidence" value="ECO:0007669"/>
    <property type="project" value="InterPro"/>
</dbReference>
<dbReference type="AlphaFoldDB" id="V6LJ42"/>
<evidence type="ECO:0000313" key="5">
    <source>
        <dbReference type="Proteomes" id="UP000018208"/>
    </source>
</evidence>
<protein>
    <recommendedName>
        <fullName evidence="2">Peptidase S59 domain-containing protein</fullName>
    </recommendedName>
</protein>